<comment type="caution">
    <text evidence="1">The sequence shown here is derived from an EMBL/GenBank/DDBJ whole genome shotgun (WGS) entry which is preliminary data.</text>
</comment>
<dbReference type="Proteomes" id="UP001472677">
    <property type="component" value="Unassembled WGS sequence"/>
</dbReference>
<reference evidence="1 2" key="1">
    <citation type="journal article" date="2024" name="G3 (Bethesda)">
        <title>Genome assembly of Hibiscus sabdariffa L. provides insights into metabolisms of medicinal natural products.</title>
        <authorList>
            <person name="Kim T."/>
        </authorList>
    </citation>
    <scope>NUCLEOTIDE SEQUENCE [LARGE SCALE GENOMIC DNA]</scope>
    <source>
        <strain evidence="1">TK-2024</strain>
        <tissue evidence="1">Old leaves</tissue>
    </source>
</reference>
<evidence type="ECO:0008006" key="3">
    <source>
        <dbReference type="Google" id="ProtNLM"/>
    </source>
</evidence>
<evidence type="ECO:0000313" key="1">
    <source>
        <dbReference type="EMBL" id="KAK8515186.1"/>
    </source>
</evidence>
<name>A0ABR2C8W2_9ROSI</name>
<dbReference type="EMBL" id="JBBPBM010000064">
    <property type="protein sequence ID" value="KAK8515186.1"/>
    <property type="molecule type" value="Genomic_DNA"/>
</dbReference>
<protein>
    <recommendedName>
        <fullName evidence="3">RNase H type-1 domain-containing protein</fullName>
    </recommendedName>
</protein>
<organism evidence="1 2">
    <name type="scientific">Hibiscus sabdariffa</name>
    <name type="common">roselle</name>
    <dbReference type="NCBI Taxonomy" id="183260"/>
    <lineage>
        <taxon>Eukaryota</taxon>
        <taxon>Viridiplantae</taxon>
        <taxon>Streptophyta</taxon>
        <taxon>Embryophyta</taxon>
        <taxon>Tracheophyta</taxon>
        <taxon>Spermatophyta</taxon>
        <taxon>Magnoliopsida</taxon>
        <taxon>eudicotyledons</taxon>
        <taxon>Gunneridae</taxon>
        <taxon>Pentapetalae</taxon>
        <taxon>rosids</taxon>
        <taxon>malvids</taxon>
        <taxon>Malvales</taxon>
        <taxon>Malvaceae</taxon>
        <taxon>Malvoideae</taxon>
        <taxon>Hibiscus</taxon>
    </lineage>
</organism>
<evidence type="ECO:0000313" key="2">
    <source>
        <dbReference type="Proteomes" id="UP001472677"/>
    </source>
</evidence>
<keyword evidence="2" id="KW-1185">Reference proteome</keyword>
<sequence>MVPEQALWDLSRLSARLAAADVASIVEVPISSAWVDTLISGDHDSSLYTVRLGYLFLWRPASPLIPLHVCGRFWRNSLRSRKCSPSGGVVAGMPSLWSLASGTQACPLVLAPFVIVGLRTPFMLSATAQIRYWLFDKPVLLRPSSLQVRHRRRIGLTFLRLLSPRARWLCSSPSFGAFGGDKIRGCMSVRSTPCHWSSKVLFRSAMTMHPHPLPPRPSPPPLPPSMAPAPYRAVLGGFARPVPVSGPASSVEASALYADLEFATARGWTSACVESDAATLVNKIHHPTPDLYLLGLVKIMM</sequence>
<accession>A0ABR2C8W2</accession>
<proteinExistence type="predicted"/>
<gene>
    <name evidence="1" type="ORF">V6N12_019234</name>
</gene>